<comment type="similarity">
    <text evidence="1">Belongs to the TUB family.</text>
</comment>
<dbReference type="GO" id="GO:0061512">
    <property type="term" value="P:protein localization to cilium"/>
    <property type="evidence" value="ECO:0007669"/>
    <property type="project" value="TreeGrafter"/>
</dbReference>
<dbReference type="AlphaFoldDB" id="A0A9Q0NFH9"/>
<dbReference type="Proteomes" id="UP001151699">
    <property type="component" value="Chromosome A"/>
</dbReference>
<dbReference type="PRINTS" id="PR01573">
    <property type="entry name" value="SUPERTUBBY"/>
</dbReference>
<evidence type="ECO:0000259" key="3">
    <source>
        <dbReference type="Pfam" id="PF01167"/>
    </source>
</evidence>
<evidence type="ECO:0000313" key="4">
    <source>
        <dbReference type="EMBL" id="KAJ6649337.1"/>
    </source>
</evidence>
<evidence type="ECO:0000313" key="5">
    <source>
        <dbReference type="Proteomes" id="UP001151699"/>
    </source>
</evidence>
<organism evidence="4 5">
    <name type="scientific">Pseudolycoriella hygida</name>
    <dbReference type="NCBI Taxonomy" id="35572"/>
    <lineage>
        <taxon>Eukaryota</taxon>
        <taxon>Metazoa</taxon>
        <taxon>Ecdysozoa</taxon>
        <taxon>Arthropoda</taxon>
        <taxon>Hexapoda</taxon>
        <taxon>Insecta</taxon>
        <taxon>Pterygota</taxon>
        <taxon>Neoptera</taxon>
        <taxon>Endopterygota</taxon>
        <taxon>Diptera</taxon>
        <taxon>Nematocera</taxon>
        <taxon>Sciaroidea</taxon>
        <taxon>Sciaridae</taxon>
        <taxon>Pseudolycoriella</taxon>
    </lineage>
</organism>
<dbReference type="InterPro" id="IPR025659">
    <property type="entry name" value="Tubby-like_C"/>
</dbReference>
<accession>A0A9Q0NFH9</accession>
<dbReference type="PANTHER" id="PTHR16517">
    <property type="entry name" value="TUBBY-RELATED"/>
    <property type="match status" value="1"/>
</dbReference>
<dbReference type="SUPFAM" id="SSF54518">
    <property type="entry name" value="Tubby C-terminal domain-like"/>
    <property type="match status" value="1"/>
</dbReference>
<proteinExistence type="inferred from homology"/>
<dbReference type="PANTHER" id="PTHR16517:SF7">
    <property type="entry name" value="PROTEIN KING TUBBY"/>
    <property type="match status" value="1"/>
</dbReference>
<dbReference type="OrthoDB" id="8775810at2759"/>
<dbReference type="Pfam" id="PF01167">
    <property type="entry name" value="Tub"/>
    <property type="match status" value="1"/>
</dbReference>
<protein>
    <submittedName>
        <fullName evidence="4">Protein king tubby 1</fullName>
    </submittedName>
</protein>
<comment type="caution">
    <text evidence="4">The sequence shown here is derived from an EMBL/GenBank/DDBJ whole genome shotgun (WGS) entry which is preliminary data.</text>
</comment>
<name>A0A9Q0NFH9_9DIPT</name>
<gene>
    <name evidence="4" type="ORF">Bhyg_04571</name>
</gene>
<dbReference type="GO" id="GO:0005929">
    <property type="term" value="C:cilium"/>
    <property type="evidence" value="ECO:0007669"/>
    <property type="project" value="TreeGrafter"/>
</dbReference>
<feature type="domain" description="Tubby C-terminal" evidence="3">
    <location>
        <begin position="154"/>
        <end position="329"/>
    </location>
</feature>
<evidence type="ECO:0000256" key="1">
    <source>
        <dbReference type="ARBA" id="ARBA00007129"/>
    </source>
</evidence>
<reference evidence="4" key="1">
    <citation type="submission" date="2022-07" db="EMBL/GenBank/DDBJ databases">
        <authorList>
            <person name="Trinca V."/>
            <person name="Uliana J.V.C."/>
            <person name="Torres T.T."/>
            <person name="Ward R.J."/>
            <person name="Monesi N."/>
        </authorList>
    </citation>
    <scope>NUCLEOTIDE SEQUENCE</scope>
    <source>
        <strain evidence="4">HSMRA1968</strain>
        <tissue evidence="4">Whole embryos</tissue>
    </source>
</reference>
<evidence type="ECO:0000256" key="2">
    <source>
        <dbReference type="SAM" id="MobiDB-lite"/>
    </source>
</evidence>
<feature type="region of interest" description="Disordered" evidence="2">
    <location>
        <begin position="100"/>
        <end position="134"/>
    </location>
</feature>
<feature type="compositionally biased region" description="Polar residues" evidence="2">
    <location>
        <begin position="106"/>
        <end position="122"/>
    </location>
</feature>
<sequence length="349" mass="39410">MAAVNSRHQKLEQQRQLMEAYIRQKRAAPGMVQASDLQMRPMSGVRSASREIHAYDGPMQFMMSPSNPDQIPSSPSNEDIIETISATNYDEDDESVPVVEDLLPSPNRNDIPNSTLNNSSKSIPVAPADKNKNSLQSTNELEGDVIGQVEQWVVQPATQGCLYKCRITRDRKGMDRGLFPLYYLHLERDYGKKVFLLAGRKRKKSKTSNYIISCDPTDLSRQADGFVGKLRSNVFGTTFFVYDNGSKTNVEQARQDMAVVIYDTNILGFKGPRNMTVLLPGMTEEDQRVKISSADDADQGLLECWKAKNMDKIVELHNKTPVWNDDTQSIGHFYLNDEFQIFQLIVIIC</sequence>
<dbReference type="InterPro" id="IPR000007">
    <property type="entry name" value="Tubby_C"/>
</dbReference>
<dbReference type="Gene3D" id="3.20.90.10">
    <property type="entry name" value="Tubby Protein, Chain A"/>
    <property type="match status" value="1"/>
</dbReference>
<keyword evidence="5" id="KW-1185">Reference proteome</keyword>
<dbReference type="EMBL" id="WJQU01000001">
    <property type="protein sequence ID" value="KAJ6649337.1"/>
    <property type="molecule type" value="Genomic_DNA"/>
</dbReference>